<keyword evidence="8" id="KW-0396">Initiation factor</keyword>
<dbReference type="EMBL" id="VRMN01000003">
    <property type="protein sequence ID" value="KAA8495338.1"/>
    <property type="molecule type" value="Genomic_DNA"/>
</dbReference>
<name>A0A5J4YVY1_PORPP</name>
<dbReference type="OMA" id="HRRDTTV"/>
<evidence type="ECO:0000256" key="2">
    <source>
        <dbReference type="ARBA" id="ARBA00007530"/>
    </source>
</evidence>
<dbReference type="InterPro" id="IPR009072">
    <property type="entry name" value="Histone-fold"/>
</dbReference>
<evidence type="ECO:0000256" key="6">
    <source>
        <dbReference type="SAM" id="MobiDB-lite"/>
    </source>
</evidence>
<evidence type="ECO:0000313" key="9">
    <source>
        <dbReference type="Proteomes" id="UP000324585"/>
    </source>
</evidence>
<sequence>MSHNVNLHASDPREIISSAKLTELLQEVAPGETLRPEVEEMLRAHAEEFIESVTEQACKLARHRGGTTLEARDIQMHLEKNWNVRVPGYGDDPKPVRRAPPNPVHQQRLQQVQKAQQQP</sequence>
<feature type="region of interest" description="Disordered" evidence="6">
    <location>
        <begin position="84"/>
        <end position="119"/>
    </location>
</feature>
<reference evidence="9" key="1">
    <citation type="journal article" date="2019" name="Nat. Commun.">
        <title>Expansion of phycobilisome linker gene families in mesophilic red algae.</title>
        <authorList>
            <person name="Lee J."/>
            <person name="Kim D."/>
            <person name="Bhattacharya D."/>
            <person name="Yoon H.S."/>
        </authorList>
    </citation>
    <scope>NUCLEOTIDE SEQUENCE [LARGE SCALE GENOMIC DNA]</scope>
    <source>
        <strain evidence="9">CCMP 1328</strain>
    </source>
</reference>
<dbReference type="Pfam" id="PF03847">
    <property type="entry name" value="TFIID_20kDa"/>
    <property type="match status" value="1"/>
</dbReference>
<dbReference type="InterPro" id="IPR003228">
    <property type="entry name" value="TFIID_TAF12_dom"/>
</dbReference>
<dbReference type="Gene3D" id="1.10.20.10">
    <property type="entry name" value="Histone, subunit A"/>
    <property type="match status" value="1"/>
</dbReference>
<dbReference type="GO" id="GO:0005669">
    <property type="term" value="C:transcription factor TFIID complex"/>
    <property type="evidence" value="ECO:0007669"/>
    <property type="project" value="InterPro"/>
</dbReference>
<dbReference type="AlphaFoldDB" id="A0A5J4YVY1"/>
<keyword evidence="5" id="KW-0539">Nucleus</keyword>
<comment type="caution">
    <text evidence="8">The sequence shown here is derived from an EMBL/GenBank/DDBJ whole genome shotgun (WGS) entry which is preliminary data.</text>
</comment>
<keyword evidence="8" id="KW-0648">Protein biosynthesis</keyword>
<dbReference type="GO" id="GO:0051123">
    <property type="term" value="P:RNA polymerase II preinitiation complex assembly"/>
    <property type="evidence" value="ECO:0007669"/>
    <property type="project" value="TreeGrafter"/>
</dbReference>
<dbReference type="GO" id="GO:0017025">
    <property type="term" value="F:TBP-class protein binding"/>
    <property type="evidence" value="ECO:0007669"/>
    <property type="project" value="TreeGrafter"/>
</dbReference>
<accession>A0A5J4YVY1</accession>
<dbReference type="GO" id="GO:0046982">
    <property type="term" value="F:protein heterodimerization activity"/>
    <property type="evidence" value="ECO:0007669"/>
    <property type="project" value="InterPro"/>
</dbReference>
<evidence type="ECO:0000256" key="1">
    <source>
        <dbReference type="ARBA" id="ARBA00004123"/>
    </source>
</evidence>
<evidence type="ECO:0000259" key="7">
    <source>
        <dbReference type="Pfam" id="PF03847"/>
    </source>
</evidence>
<dbReference type="GO" id="GO:0003743">
    <property type="term" value="F:translation initiation factor activity"/>
    <property type="evidence" value="ECO:0007669"/>
    <property type="project" value="UniProtKB-KW"/>
</dbReference>
<dbReference type="Proteomes" id="UP000324585">
    <property type="component" value="Unassembled WGS sequence"/>
</dbReference>
<protein>
    <submittedName>
        <fullName evidence="8">Transcription initiation factor TFIID subunit 12</fullName>
    </submittedName>
</protein>
<evidence type="ECO:0000313" key="8">
    <source>
        <dbReference type="EMBL" id="KAA8495338.1"/>
    </source>
</evidence>
<dbReference type="GO" id="GO:0003677">
    <property type="term" value="F:DNA binding"/>
    <property type="evidence" value="ECO:0007669"/>
    <property type="project" value="TreeGrafter"/>
</dbReference>
<feature type="compositionally biased region" description="Low complexity" evidence="6">
    <location>
        <begin position="106"/>
        <end position="119"/>
    </location>
</feature>
<keyword evidence="9" id="KW-1185">Reference proteome</keyword>
<dbReference type="PANTHER" id="PTHR12264">
    <property type="entry name" value="TRANSCRIPTION INITIATION FACTOR TFIID SUBUNIT 12"/>
    <property type="match status" value="1"/>
</dbReference>
<evidence type="ECO:0000256" key="3">
    <source>
        <dbReference type="ARBA" id="ARBA00023015"/>
    </source>
</evidence>
<dbReference type="SUPFAM" id="SSF47113">
    <property type="entry name" value="Histone-fold"/>
    <property type="match status" value="1"/>
</dbReference>
<comment type="similarity">
    <text evidence="2">Belongs to the TAF12 family.</text>
</comment>
<dbReference type="InterPro" id="IPR037794">
    <property type="entry name" value="TAF12"/>
</dbReference>
<gene>
    <name evidence="8" type="ORF">FVE85_1493</name>
</gene>
<dbReference type="PANTHER" id="PTHR12264:SF21">
    <property type="entry name" value="TRANSCRIPTION INITIATION FACTOR TFIID SUBUNIT 12"/>
    <property type="match status" value="1"/>
</dbReference>
<keyword evidence="4" id="KW-0804">Transcription</keyword>
<dbReference type="OrthoDB" id="2193432at2759"/>
<dbReference type="CDD" id="cd07981">
    <property type="entry name" value="HFD_TAF12"/>
    <property type="match status" value="1"/>
</dbReference>
<feature type="domain" description="Transcription initiation factor TFIID subunit 12" evidence="7">
    <location>
        <begin position="19"/>
        <end position="84"/>
    </location>
</feature>
<evidence type="ECO:0000256" key="5">
    <source>
        <dbReference type="ARBA" id="ARBA00023242"/>
    </source>
</evidence>
<dbReference type="GO" id="GO:0000124">
    <property type="term" value="C:SAGA complex"/>
    <property type="evidence" value="ECO:0007669"/>
    <property type="project" value="InterPro"/>
</dbReference>
<comment type="subcellular location">
    <subcellularLocation>
        <location evidence="1">Nucleus</location>
    </subcellularLocation>
</comment>
<proteinExistence type="inferred from homology"/>
<keyword evidence="3" id="KW-0805">Transcription regulation</keyword>
<organism evidence="8 9">
    <name type="scientific">Porphyridium purpureum</name>
    <name type="common">Red alga</name>
    <name type="synonym">Porphyridium cruentum</name>
    <dbReference type="NCBI Taxonomy" id="35688"/>
    <lineage>
        <taxon>Eukaryota</taxon>
        <taxon>Rhodophyta</taxon>
        <taxon>Bangiophyceae</taxon>
        <taxon>Porphyridiales</taxon>
        <taxon>Porphyridiaceae</taxon>
        <taxon>Porphyridium</taxon>
    </lineage>
</organism>
<evidence type="ECO:0000256" key="4">
    <source>
        <dbReference type="ARBA" id="ARBA00023163"/>
    </source>
</evidence>